<name>A0A4U9VQ99_9SPHI</name>
<proteinExistence type="predicted"/>
<evidence type="ECO:0000313" key="4">
    <source>
        <dbReference type="EMBL" id="MEZ0453382.1"/>
    </source>
</evidence>
<protein>
    <submittedName>
        <fullName evidence="4 5">Acetyltransferase</fullName>
        <ecNumber evidence="4 5">2.3.1.-</ecNumber>
    </submittedName>
</protein>
<dbReference type="KEGG" id="stha:NCTC11429_03253"/>
<dbReference type="InterPro" id="IPR050832">
    <property type="entry name" value="Bact_Acetyltransf"/>
</dbReference>
<dbReference type="InterPro" id="IPR016181">
    <property type="entry name" value="Acyl_CoA_acyltransferase"/>
</dbReference>
<dbReference type="STRING" id="1123265.GCA_000686625_01560"/>
<evidence type="ECO:0000313" key="6">
    <source>
        <dbReference type="Proteomes" id="UP000308196"/>
    </source>
</evidence>
<evidence type="ECO:0000256" key="2">
    <source>
        <dbReference type="ARBA" id="ARBA00023315"/>
    </source>
</evidence>
<organism evidence="5 6">
    <name type="scientific">Sphingobacterium thalpophilum</name>
    <dbReference type="NCBI Taxonomy" id="259"/>
    <lineage>
        <taxon>Bacteria</taxon>
        <taxon>Pseudomonadati</taxon>
        <taxon>Bacteroidota</taxon>
        <taxon>Sphingobacteriia</taxon>
        <taxon>Sphingobacteriales</taxon>
        <taxon>Sphingobacteriaceae</taxon>
        <taxon>Sphingobacterium</taxon>
    </lineage>
</organism>
<keyword evidence="1 5" id="KW-0808">Transferase</keyword>
<keyword evidence="2 5" id="KW-0012">Acyltransferase</keyword>
<dbReference type="EMBL" id="LR590484">
    <property type="protein sequence ID" value="VTR45674.1"/>
    <property type="molecule type" value="Genomic_DNA"/>
</dbReference>
<evidence type="ECO:0000313" key="5">
    <source>
        <dbReference type="EMBL" id="VTR45674.1"/>
    </source>
</evidence>
<feature type="domain" description="N-acetyltransferase" evidence="3">
    <location>
        <begin position="9"/>
        <end position="180"/>
    </location>
</feature>
<accession>A0A4U9VQ99</accession>
<dbReference type="AlphaFoldDB" id="A0A4U9VQ99"/>
<dbReference type="Proteomes" id="UP000308196">
    <property type="component" value="Chromosome"/>
</dbReference>
<reference evidence="5 6" key="1">
    <citation type="submission" date="2019-05" db="EMBL/GenBank/DDBJ databases">
        <authorList>
            <consortium name="Pathogen Informatics"/>
        </authorList>
    </citation>
    <scope>NUCLEOTIDE SEQUENCE [LARGE SCALE GENOMIC DNA]</scope>
    <source>
        <strain evidence="5 6">NCTC11429</strain>
    </source>
</reference>
<dbReference type="PROSITE" id="PS51186">
    <property type="entry name" value="GNAT"/>
    <property type="match status" value="1"/>
</dbReference>
<dbReference type="GO" id="GO:0016747">
    <property type="term" value="F:acyltransferase activity, transferring groups other than amino-acyl groups"/>
    <property type="evidence" value="ECO:0007669"/>
    <property type="project" value="InterPro"/>
</dbReference>
<dbReference type="SUPFAM" id="SSF55729">
    <property type="entry name" value="Acyl-CoA N-acyltransferases (Nat)"/>
    <property type="match status" value="1"/>
</dbReference>
<reference evidence="4 7" key="2">
    <citation type="submission" date="2024-06" db="EMBL/GenBank/DDBJ databases">
        <title>Soil Sphingobacterium thalpophilum.</title>
        <authorList>
            <person name="Yang J."/>
            <person name="Li J."/>
        </authorList>
    </citation>
    <scope>NUCLEOTIDE SEQUENCE [LARGE SCALE GENOMIC DNA]</scope>
    <source>
        <strain evidence="4 7">22g91tb</strain>
    </source>
</reference>
<dbReference type="GeneID" id="78463938"/>
<evidence type="ECO:0000259" key="3">
    <source>
        <dbReference type="PROSITE" id="PS51186"/>
    </source>
</evidence>
<dbReference type="PANTHER" id="PTHR43877">
    <property type="entry name" value="AMINOALKYLPHOSPHONATE N-ACETYLTRANSFERASE-RELATED-RELATED"/>
    <property type="match status" value="1"/>
</dbReference>
<evidence type="ECO:0000313" key="7">
    <source>
        <dbReference type="Proteomes" id="UP001566204"/>
    </source>
</evidence>
<dbReference type="Gene3D" id="3.40.630.30">
    <property type="match status" value="1"/>
</dbReference>
<evidence type="ECO:0000256" key="1">
    <source>
        <dbReference type="ARBA" id="ARBA00022679"/>
    </source>
</evidence>
<dbReference type="Proteomes" id="UP001566204">
    <property type="component" value="Unassembled WGS sequence"/>
</dbReference>
<dbReference type="PANTHER" id="PTHR43877:SF2">
    <property type="entry name" value="AMINOALKYLPHOSPHONATE N-ACETYLTRANSFERASE-RELATED"/>
    <property type="match status" value="1"/>
</dbReference>
<dbReference type="RefSeq" id="WP_081817808.1">
    <property type="nucleotide sequence ID" value="NZ_CP141191.1"/>
</dbReference>
<dbReference type="InterPro" id="IPR000182">
    <property type="entry name" value="GNAT_dom"/>
</dbReference>
<keyword evidence="7" id="KW-1185">Reference proteome</keyword>
<gene>
    <name evidence="5" type="primary">ttr</name>
    <name evidence="4" type="ORF">ABTW24_17455</name>
    <name evidence="5" type="ORF">NCTC11429_03253</name>
</gene>
<dbReference type="CDD" id="cd04301">
    <property type="entry name" value="NAT_SF"/>
    <property type="match status" value="1"/>
</dbReference>
<dbReference type="EMBL" id="JBEOQB010000005">
    <property type="protein sequence ID" value="MEZ0453382.1"/>
    <property type="molecule type" value="Genomic_DNA"/>
</dbReference>
<dbReference type="EC" id="2.3.1.-" evidence="4 5"/>
<sequence>MENTDLSNIVIEAWSEPDGKTISELASLTLDVVRGGASVGFMGNLSHEEARNFWQQILVKATAGKIVLLIAKNTSSDQIVGTVQLQVDLPRNQPHRADVAKMLVHSSFRRRGLAESLLNRIEQLAKTLGKSLLVLDTVSYSPAHALYLKCGWKVVGEIPNYALLPDGTPCGTTYFYKSLIAD</sequence>
<dbReference type="Pfam" id="PF00583">
    <property type="entry name" value="Acetyltransf_1"/>
    <property type="match status" value="1"/>
</dbReference>